<comment type="caution">
    <text evidence="7">The sequence shown here is derived from an EMBL/GenBank/DDBJ whole genome shotgun (WGS) entry which is preliminary data.</text>
</comment>
<dbReference type="STRING" id="329046.A0A1Y2C5C4"/>
<organism evidence="7 8">
    <name type="scientific">Rhizoclosmatium globosum</name>
    <dbReference type="NCBI Taxonomy" id="329046"/>
    <lineage>
        <taxon>Eukaryota</taxon>
        <taxon>Fungi</taxon>
        <taxon>Fungi incertae sedis</taxon>
        <taxon>Chytridiomycota</taxon>
        <taxon>Chytridiomycota incertae sedis</taxon>
        <taxon>Chytridiomycetes</taxon>
        <taxon>Chytridiales</taxon>
        <taxon>Chytriomycetaceae</taxon>
        <taxon>Rhizoclosmatium</taxon>
    </lineage>
</organism>
<reference evidence="7 8" key="1">
    <citation type="submission" date="2016-07" db="EMBL/GenBank/DDBJ databases">
        <title>Pervasive Adenine N6-methylation of Active Genes in Fungi.</title>
        <authorList>
            <consortium name="DOE Joint Genome Institute"/>
            <person name="Mondo S.J."/>
            <person name="Dannebaum R.O."/>
            <person name="Kuo R.C."/>
            <person name="Labutti K."/>
            <person name="Haridas S."/>
            <person name="Kuo A."/>
            <person name="Salamov A."/>
            <person name="Ahrendt S.R."/>
            <person name="Lipzen A."/>
            <person name="Sullivan W."/>
            <person name="Andreopoulos W.B."/>
            <person name="Clum A."/>
            <person name="Lindquist E."/>
            <person name="Daum C."/>
            <person name="Ramamoorthy G.K."/>
            <person name="Gryganskyi A."/>
            <person name="Culley D."/>
            <person name="Magnuson J.K."/>
            <person name="James T.Y."/>
            <person name="O'Malley M.A."/>
            <person name="Stajich J.E."/>
            <person name="Spatafora J.W."/>
            <person name="Visel A."/>
            <person name="Grigoriev I.V."/>
        </authorList>
    </citation>
    <scope>NUCLEOTIDE SEQUENCE [LARGE SCALE GENOMIC DNA]</scope>
    <source>
        <strain evidence="7 8">JEL800</strain>
    </source>
</reference>
<accession>A0A1Y2C5C4</accession>
<feature type="transmembrane region" description="Helical" evidence="6">
    <location>
        <begin position="32"/>
        <end position="53"/>
    </location>
</feature>
<evidence type="ECO:0000256" key="3">
    <source>
        <dbReference type="ARBA" id="ARBA00022824"/>
    </source>
</evidence>
<keyword evidence="4 6" id="KW-1133">Transmembrane helix</keyword>
<evidence type="ECO:0000256" key="6">
    <source>
        <dbReference type="SAM" id="Phobius"/>
    </source>
</evidence>
<gene>
    <name evidence="7" type="ORF">BCR33DRAFT_718428</name>
</gene>
<evidence type="ECO:0000313" key="8">
    <source>
        <dbReference type="Proteomes" id="UP000193642"/>
    </source>
</evidence>
<comment type="subcellular location">
    <subcellularLocation>
        <location evidence="1">Endoplasmic reticulum membrane</location>
        <topology evidence="1">Multi-pass membrane protein</topology>
    </subcellularLocation>
</comment>
<keyword evidence="2 6" id="KW-0812">Transmembrane</keyword>
<dbReference type="GO" id="GO:0005789">
    <property type="term" value="C:endoplasmic reticulum membrane"/>
    <property type="evidence" value="ECO:0007669"/>
    <property type="project" value="UniProtKB-SubCell"/>
</dbReference>
<evidence type="ECO:0000256" key="5">
    <source>
        <dbReference type="ARBA" id="ARBA00023136"/>
    </source>
</evidence>
<keyword evidence="3" id="KW-0256">Endoplasmic reticulum</keyword>
<dbReference type="InterPro" id="IPR024512">
    <property type="entry name" value="Ser_palmitoyltrfase_ssu-like"/>
</dbReference>
<dbReference type="AlphaFoldDB" id="A0A1Y2C5C4"/>
<sequence length="73" mass="8933">MKTNSLSKWISLKIYQYELTFGLYMLEPWEKYIFNIVFALFFTFFMFRGIAMFPDVTNYVVEKSKYYLSMESM</sequence>
<protein>
    <submittedName>
        <fullName evidence="7">Uncharacterized protein</fullName>
    </submittedName>
</protein>
<dbReference type="PANTHER" id="PTHR33727:SF5">
    <property type="entry name" value="PROTEIN, PUTATIVE (DUF3317)-RELATED"/>
    <property type="match status" value="1"/>
</dbReference>
<dbReference type="OrthoDB" id="202672at2759"/>
<dbReference type="EMBL" id="MCGO01000029">
    <property type="protein sequence ID" value="ORY42233.1"/>
    <property type="molecule type" value="Genomic_DNA"/>
</dbReference>
<dbReference type="PANTHER" id="PTHR33727">
    <property type="entry name" value="OS07G0446900 PROTEIN"/>
    <property type="match status" value="1"/>
</dbReference>
<keyword evidence="5 6" id="KW-0472">Membrane</keyword>
<evidence type="ECO:0000256" key="4">
    <source>
        <dbReference type="ARBA" id="ARBA00022989"/>
    </source>
</evidence>
<dbReference type="Pfam" id="PF11779">
    <property type="entry name" value="SPT_ssu-like"/>
    <property type="match status" value="1"/>
</dbReference>
<evidence type="ECO:0000256" key="2">
    <source>
        <dbReference type="ARBA" id="ARBA00022692"/>
    </source>
</evidence>
<evidence type="ECO:0000256" key="1">
    <source>
        <dbReference type="ARBA" id="ARBA00004477"/>
    </source>
</evidence>
<name>A0A1Y2C5C4_9FUNG</name>
<keyword evidence="8" id="KW-1185">Reference proteome</keyword>
<evidence type="ECO:0000313" key="7">
    <source>
        <dbReference type="EMBL" id="ORY42233.1"/>
    </source>
</evidence>
<proteinExistence type="predicted"/>
<dbReference type="Proteomes" id="UP000193642">
    <property type="component" value="Unassembled WGS sequence"/>
</dbReference>